<gene>
    <name evidence="2" type="ORF">H735_16310</name>
</gene>
<dbReference type="AlphaFoldDB" id="A0A0C1W6U8"/>
<keyword evidence="1" id="KW-0472">Membrane</keyword>
<comment type="caution">
    <text evidence="2">The sequence shown here is derived from an EMBL/GenBank/DDBJ whole genome shotgun (WGS) entry which is preliminary data.</text>
</comment>
<evidence type="ECO:0000256" key="1">
    <source>
        <dbReference type="SAM" id="Phobius"/>
    </source>
</evidence>
<feature type="transmembrane region" description="Helical" evidence="1">
    <location>
        <begin position="6"/>
        <end position="33"/>
    </location>
</feature>
<evidence type="ECO:0000313" key="2">
    <source>
        <dbReference type="EMBL" id="KIF52137.1"/>
    </source>
</evidence>
<dbReference type="PATRIC" id="fig|1229493.5.peg.2412"/>
<sequence length="39" mass="4540">MNNDQLWNYLLTPSGIIVSMIITFGLVGIYAYLMRQFKD</sequence>
<organism evidence="2 3">
    <name type="scientific">Vibrio owensii CAIM 1854 = LMG 25443</name>
    <dbReference type="NCBI Taxonomy" id="1229493"/>
    <lineage>
        <taxon>Bacteria</taxon>
        <taxon>Pseudomonadati</taxon>
        <taxon>Pseudomonadota</taxon>
        <taxon>Gammaproteobacteria</taxon>
        <taxon>Vibrionales</taxon>
        <taxon>Vibrionaceae</taxon>
        <taxon>Vibrio</taxon>
    </lineage>
</organism>
<dbReference type="Proteomes" id="UP000031586">
    <property type="component" value="Unassembled WGS sequence"/>
</dbReference>
<dbReference type="EMBL" id="JPRD01000025">
    <property type="protein sequence ID" value="KIF52137.1"/>
    <property type="molecule type" value="Genomic_DNA"/>
</dbReference>
<keyword evidence="1" id="KW-1133">Transmembrane helix</keyword>
<accession>A0A0C1W6U8</accession>
<protein>
    <submittedName>
        <fullName evidence="2">Membrane protein</fullName>
    </submittedName>
</protein>
<evidence type="ECO:0000313" key="3">
    <source>
        <dbReference type="Proteomes" id="UP000031586"/>
    </source>
</evidence>
<reference evidence="2 3" key="1">
    <citation type="submission" date="2014-07" db="EMBL/GenBank/DDBJ databases">
        <title>Unique and conserved regions in Vibrio harveyi and related species in comparison with the shrimp pathogen Vibrio harveyi CAIM 1792.</title>
        <authorList>
            <person name="Espinoza-Valles I."/>
            <person name="Vora G."/>
            <person name="Leekitcharoenphon P."/>
            <person name="Ussery D."/>
            <person name="Hoj L."/>
            <person name="Gomez-Gil B."/>
        </authorList>
    </citation>
    <scope>NUCLEOTIDE SEQUENCE [LARGE SCALE GENOMIC DNA]</scope>
    <source>
        <strain evidence="3">CAIM 1854 / LMG 25443</strain>
    </source>
</reference>
<name>A0A0C1W6U8_9VIBR</name>
<keyword evidence="1" id="KW-0812">Transmembrane</keyword>
<proteinExistence type="predicted"/>